<evidence type="ECO:0000313" key="2">
    <source>
        <dbReference type="EMBL" id="CAJ0819916.1"/>
    </source>
</evidence>
<protein>
    <submittedName>
        <fullName evidence="2">Uncharacterized protein</fullName>
    </submittedName>
</protein>
<feature type="compositionally biased region" description="Polar residues" evidence="1">
    <location>
        <begin position="171"/>
        <end position="181"/>
    </location>
</feature>
<organism evidence="2 3">
    <name type="scientific">Ralstonia flaminis</name>
    <dbReference type="NCBI Taxonomy" id="3058597"/>
    <lineage>
        <taxon>Bacteria</taxon>
        <taxon>Pseudomonadati</taxon>
        <taxon>Pseudomonadota</taxon>
        <taxon>Betaproteobacteria</taxon>
        <taxon>Burkholderiales</taxon>
        <taxon>Burkholderiaceae</taxon>
        <taxon>Ralstonia</taxon>
    </lineage>
</organism>
<keyword evidence="3" id="KW-1185">Reference proteome</keyword>
<accession>A0ABM9K8P3</accession>
<dbReference type="EMBL" id="CATZLL010000015">
    <property type="protein sequence ID" value="CAJ0819916.1"/>
    <property type="molecule type" value="Genomic_DNA"/>
</dbReference>
<reference evidence="2 3" key="1">
    <citation type="submission" date="2023-07" db="EMBL/GenBank/DDBJ databases">
        <authorList>
            <person name="Peeters C."/>
        </authorList>
    </citation>
    <scope>NUCLEOTIDE SEQUENCE [LARGE SCALE GENOMIC DNA]</scope>
    <source>
        <strain evidence="2 3">LMG 18101</strain>
    </source>
</reference>
<gene>
    <name evidence="2" type="ORF">LMG18101_04105</name>
</gene>
<evidence type="ECO:0000313" key="3">
    <source>
        <dbReference type="Proteomes" id="UP001189757"/>
    </source>
</evidence>
<dbReference type="Proteomes" id="UP001189757">
    <property type="component" value="Unassembled WGS sequence"/>
</dbReference>
<sequence length="188" mass="20647">MPISIVLIPASSLLNLPDPIPIGRISGGYMSDEFTFVVIRNLVTNAARARATSSELPIESFSQSVMKTWKPAGNARRVSTRHCSSFAIPAASGRVALGSNVTSIFMKGGWHAFAEKLSTRKSAKSSFFMVSMRVAYRSNWEYLLRSKQCCQSCSDKIHLGPWLEREKASSRRSGPQHSSLLESAKPHG</sequence>
<comment type="caution">
    <text evidence="2">The sequence shown here is derived from an EMBL/GenBank/DDBJ whole genome shotgun (WGS) entry which is preliminary data.</text>
</comment>
<name>A0ABM9K8P3_9RALS</name>
<evidence type="ECO:0000256" key="1">
    <source>
        <dbReference type="SAM" id="MobiDB-lite"/>
    </source>
</evidence>
<feature type="region of interest" description="Disordered" evidence="1">
    <location>
        <begin position="165"/>
        <end position="188"/>
    </location>
</feature>
<proteinExistence type="predicted"/>